<name>A0A0B2PNY2_GLYSO</name>
<dbReference type="PANTHER" id="PTHR31079:SF2">
    <property type="entry name" value="NAC DOMAIN CONTAINING PROTEIN 44-RELATED"/>
    <property type="match status" value="1"/>
</dbReference>
<dbReference type="GO" id="GO:0004650">
    <property type="term" value="F:polygalacturonase activity"/>
    <property type="evidence" value="ECO:0007669"/>
    <property type="project" value="UniProtKB-EC"/>
</dbReference>
<dbReference type="Gene3D" id="1.10.8.60">
    <property type="match status" value="1"/>
</dbReference>
<dbReference type="AlphaFoldDB" id="A0A0B2PNY2"/>
<dbReference type="InterPro" id="IPR044799">
    <property type="entry name" value="SOG1-like"/>
</dbReference>
<dbReference type="SUPFAM" id="SSF54060">
    <property type="entry name" value="His-Me finger endonucleases"/>
    <property type="match status" value="1"/>
</dbReference>
<dbReference type="InterPro" id="IPR009057">
    <property type="entry name" value="Homeodomain-like_sf"/>
</dbReference>
<dbReference type="EC" id="3.2.1.67" evidence="11"/>
<dbReference type="PROSITE" id="PS51294">
    <property type="entry name" value="HTH_MYB"/>
    <property type="match status" value="1"/>
</dbReference>
<dbReference type="GO" id="GO:0003700">
    <property type="term" value="F:DNA-binding transcription factor activity"/>
    <property type="evidence" value="ECO:0007669"/>
    <property type="project" value="InterPro"/>
</dbReference>
<dbReference type="SUPFAM" id="SSF46689">
    <property type="entry name" value="Homeodomain-like"/>
    <property type="match status" value="1"/>
</dbReference>
<dbReference type="InterPro" id="IPR011050">
    <property type="entry name" value="Pectin_lyase_fold/virulence"/>
</dbReference>
<accession>A0A0B2PNY2</accession>
<dbReference type="GO" id="GO:0000976">
    <property type="term" value="F:transcription cis-regulatory region binding"/>
    <property type="evidence" value="ECO:0007669"/>
    <property type="project" value="TreeGrafter"/>
</dbReference>
<dbReference type="InterPro" id="IPR000743">
    <property type="entry name" value="Glyco_hydro_28"/>
</dbReference>
<dbReference type="Proteomes" id="UP000053555">
    <property type="component" value="Unassembled WGS sequence"/>
</dbReference>
<dbReference type="GO" id="GO:0047911">
    <property type="term" value="F:galacturan 1,4-alpha-galacturonidase activity"/>
    <property type="evidence" value="ECO:0007669"/>
    <property type="project" value="UniProtKB-EC"/>
</dbReference>
<evidence type="ECO:0000256" key="6">
    <source>
        <dbReference type="ARBA" id="ARBA00023242"/>
    </source>
</evidence>
<dbReference type="EC" id="3.2.1.15" evidence="11"/>
<keyword evidence="7 8" id="KW-0326">Glycosidase</keyword>
<keyword evidence="6" id="KW-0539">Nucleus</keyword>
<dbReference type="SUPFAM" id="SSF51126">
    <property type="entry name" value="Pectin lyase-like"/>
    <property type="match status" value="1"/>
</dbReference>
<proteinExistence type="inferred from homology"/>
<dbReference type="Gene3D" id="1.10.10.60">
    <property type="entry name" value="Homeodomain-like"/>
    <property type="match status" value="1"/>
</dbReference>
<dbReference type="InterPro" id="IPR036093">
    <property type="entry name" value="NAC_dom_sf"/>
</dbReference>
<evidence type="ECO:0000256" key="8">
    <source>
        <dbReference type="RuleBase" id="RU361169"/>
    </source>
</evidence>
<dbReference type="InterPro" id="IPR012334">
    <property type="entry name" value="Pectin_lyas_fold"/>
</dbReference>
<dbReference type="InterPro" id="IPR044925">
    <property type="entry name" value="His-Me_finger_sf"/>
</dbReference>
<sequence>MHYLVVVLALNRVSLFGLGLGLARCGKSCRLRWLNYLRPNLKIGNYTEEEEETIIKLHRHLAKILKVILAKEELSLDVDLDAVASMTDGYSRSDLKVPGFLFPVTLFFEIKVTIIQYLMLALILQNLCITAVDRPIKEILEKEKKVSTEWPGFPLGVKFDPSDVELLECLAAKCGIGNTQQHMFINEFIPTLEGDQGICYTHPENLPDIQDQDFPGNAAWLAGESRAEENTKYDGCDDVLLCKEILDSSAILNDPGLDSTNLEDIADYATQRARNDHESWGISILDSLELDTPDFDLSLNNITIRGKGVIDGQGSVWWNNDSPTYNPTEVMLESKGRLPSTKPTLRVLLFYGSDGVTVTCITIQNSQQTHLKFDSCTNVQVSGISVSSPGDSPNTDGIHLQNSQNVVIYSSTLACEKREIELLSTLLKSNEVDPPSRDEKLRNEKIYKFYQHNRNPFVDHPKYAILIWKQPVFHQLTNIV</sequence>
<feature type="signal peptide" evidence="9">
    <location>
        <begin position="1"/>
        <end position="23"/>
    </location>
</feature>
<dbReference type="EMBL" id="KN665274">
    <property type="protein sequence ID" value="KHN09353.1"/>
    <property type="molecule type" value="Genomic_DNA"/>
</dbReference>
<dbReference type="Gene3D" id="2.160.20.10">
    <property type="entry name" value="Single-stranded right-handed beta-helix, Pectin lyase-like"/>
    <property type="match status" value="1"/>
</dbReference>
<evidence type="ECO:0000256" key="9">
    <source>
        <dbReference type="SAM" id="SignalP"/>
    </source>
</evidence>
<dbReference type="Pfam" id="PF04231">
    <property type="entry name" value="Endonuclease_1"/>
    <property type="match status" value="1"/>
</dbReference>
<dbReference type="InterPro" id="IPR017930">
    <property type="entry name" value="Myb_dom"/>
</dbReference>
<gene>
    <name evidence="11" type="ORF">glysoja_037455</name>
</gene>
<evidence type="ECO:0000256" key="5">
    <source>
        <dbReference type="ARBA" id="ARBA00022801"/>
    </source>
</evidence>
<feature type="domain" description="HTH myb-type" evidence="10">
    <location>
        <begin position="24"/>
        <end position="41"/>
    </location>
</feature>
<keyword evidence="9" id="KW-0732">Signal</keyword>
<feature type="chain" id="PRO_5002073680" evidence="9">
    <location>
        <begin position="24"/>
        <end position="480"/>
    </location>
</feature>
<evidence type="ECO:0000256" key="4">
    <source>
        <dbReference type="ARBA" id="ARBA00022512"/>
    </source>
</evidence>
<keyword evidence="4" id="KW-0964">Secreted</keyword>
<dbReference type="GO" id="GO:0004518">
    <property type="term" value="F:nuclease activity"/>
    <property type="evidence" value="ECO:0007669"/>
    <property type="project" value="InterPro"/>
</dbReference>
<comment type="similarity">
    <text evidence="3 8">Belongs to the glycosyl hydrolase 28 family.</text>
</comment>
<dbReference type="InterPro" id="IPR007346">
    <property type="entry name" value="Endonuclease-I"/>
</dbReference>
<dbReference type="Pfam" id="PF00295">
    <property type="entry name" value="Glyco_hydro_28"/>
    <property type="match status" value="1"/>
</dbReference>
<keyword evidence="4" id="KW-0134">Cell wall</keyword>
<keyword evidence="5 8" id="KW-0378">Hydrolase</keyword>
<dbReference type="GO" id="GO:0005634">
    <property type="term" value="C:nucleus"/>
    <property type="evidence" value="ECO:0007669"/>
    <property type="project" value="UniProtKB-SubCell"/>
</dbReference>
<evidence type="ECO:0000313" key="11">
    <source>
        <dbReference type="EMBL" id="KHN09353.1"/>
    </source>
</evidence>
<organism evidence="11">
    <name type="scientific">Glycine soja</name>
    <name type="common">Wild soybean</name>
    <dbReference type="NCBI Taxonomy" id="3848"/>
    <lineage>
        <taxon>Eukaryota</taxon>
        <taxon>Viridiplantae</taxon>
        <taxon>Streptophyta</taxon>
        <taxon>Embryophyta</taxon>
        <taxon>Tracheophyta</taxon>
        <taxon>Spermatophyta</taxon>
        <taxon>Magnoliopsida</taxon>
        <taxon>eudicotyledons</taxon>
        <taxon>Gunneridae</taxon>
        <taxon>Pentapetalae</taxon>
        <taxon>rosids</taxon>
        <taxon>fabids</taxon>
        <taxon>Fabales</taxon>
        <taxon>Fabaceae</taxon>
        <taxon>Papilionoideae</taxon>
        <taxon>50 kb inversion clade</taxon>
        <taxon>NPAAA clade</taxon>
        <taxon>indigoferoid/millettioid clade</taxon>
        <taxon>Phaseoleae</taxon>
        <taxon>Glycine</taxon>
        <taxon>Glycine subgen. Soja</taxon>
    </lineage>
</organism>
<reference evidence="11" key="1">
    <citation type="submission" date="2014-07" db="EMBL/GenBank/DDBJ databases">
        <title>Identification of a novel salt tolerance gene in wild soybean by whole-genome sequencing.</title>
        <authorList>
            <person name="Lam H.-M."/>
            <person name="Qi X."/>
            <person name="Li M.-W."/>
            <person name="Liu X."/>
            <person name="Xie M."/>
            <person name="Ni M."/>
            <person name="Xu X."/>
        </authorList>
    </citation>
    <scope>NUCLEOTIDE SEQUENCE [LARGE SCALE GENOMIC DNA]</scope>
    <source>
        <tissue evidence="11">Root</tissue>
    </source>
</reference>
<evidence type="ECO:0000256" key="3">
    <source>
        <dbReference type="ARBA" id="ARBA00008834"/>
    </source>
</evidence>
<dbReference type="GO" id="GO:0005975">
    <property type="term" value="P:carbohydrate metabolic process"/>
    <property type="evidence" value="ECO:0007669"/>
    <property type="project" value="InterPro"/>
</dbReference>
<protein>
    <submittedName>
        <fullName evidence="11">Polygalacturonase</fullName>
        <ecNumber evidence="11">3.2.1.15</ecNumber>
        <ecNumber evidence="11">3.2.1.67</ecNumber>
    </submittedName>
</protein>
<evidence type="ECO:0000256" key="1">
    <source>
        <dbReference type="ARBA" id="ARBA00004123"/>
    </source>
</evidence>
<dbReference type="PANTHER" id="PTHR31079">
    <property type="entry name" value="NAC DOMAIN-CONTAINING PROTEIN 73"/>
    <property type="match status" value="1"/>
</dbReference>
<dbReference type="SUPFAM" id="SSF101941">
    <property type="entry name" value="NAC domain"/>
    <property type="match status" value="1"/>
</dbReference>
<evidence type="ECO:0000256" key="2">
    <source>
        <dbReference type="ARBA" id="ARBA00004191"/>
    </source>
</evidence>
<evidence type="ECO:0000259" key="10">
    <source>
        <dbReference type="PROSITE" id="PS51294"/>
    </source>
</evidence>
<comment type="subcellular location">
    <subcellularLocation>
        <location evidence="1">Nucleus</location>
    </subcellularLocation>
    <subcellularLocation>
        <location evidence="2">Secreted</location>
        <location evidence="2">Cell wall</location>
    </subcellularLocation>
</comment>
<evidence type="ECO:0000256" key="7">
    <source>
        <dbReference type="ARBA" id="ARBA00023295"/>
    </source>
</evidence>